<dbReference type="InterPro" id="IPR036852">
    <property type="entry name" value="Peptidase_S8/S53_dom_sf"/>
</dbReference>
<dbReference type="GO" id="GO:0005802">
    <property type="term" value="C:trans-Golgi network"/>
    <property type="evidence" value="ECO:0007669"/>
    <property type="project" value="TreeGrafter"/>
</dbReference>
<keyword evidence="14" id="KW-1185">Reference proteome</keyword>
<feature type="domain" description="P/Homo B" evidence="12">
    <location>
        <begin position="414"/>
        <end position="552"/>
    </location>
</feature>
<feature type="active site" description="Charge relay system" evidence="10 11">
    <location>
        <position position="338"/>
    </location>
</feature>
<dbReference type="AlphaFoldDB" id="A0AAN9TR66"/>
<feature type="active site" description="Charge relay system" evidence="10 11">
    <location>
        <position position="161"/>
    </location>
</feature>
<accession>A0AAN9TR66</accession>
<keyword evidence="8" id="KW-0865">Zymogen</keyword>
<dbReference type="InterPro" id="IPR008979">
    <property type="entry name" value="Galactose-bd-like_sf"/>
</dbReference>
<comment type="caution">
    <text evidence="13">The sequence shown here is derived from an EMBL/GenBank/DDBJ whole genome shotgun (WGS) entry which is preliminary data.</text>
</comment>
<dbReference type="Proteomes" id="UP001367676">
    <property type="component" value="Unassembled WGS sequence"/>
</dbReference>
<dbReference type="InterPro" id="IPR023827">
    <property type="entry name" value="Peptidase_S8_Asp-AS"/>
</dbReference>
<dbReference type="PANTHER" id="PTHR42884">
    <property type="entry name" value="PROPROTEIN CONVERTASE SUBTILISIN/KEXIN-RELATED"/>
    <property type="match status" value="1"/>
</dbReference>
<dbReference type="EMBL" id="JBBCAQ010000007">
    <property type="protein sequence ID" value="KAK7602711.1"/>
    <property type="molecule type" value="Genomic_DNA"/>
</dbReference>
<evidence type="ECO:0000256" key="4">
    <source>
        <dbReference type="ARBA" id="ARBA00022729"/>
    </source>
</evidence>
<dbReference type="PROSITE" id="PS00136">
    <property type="entry name" value="SUBTILASE_ASP"/>
    <property type="match status" value="1"/>
</dbReference>
<keyword evidence="2 11" id="KW-0645">Protease</keyword>
<dbReference type="InterPro" id="IPR002884">
    <property type="entry name" value="P_dom"/>
</dbReference>
<proteinExistence type="inferred from homology"/>
<evidence type="ECO:0000256" key="2">
    <source>
        <dbReference type="ARBA" id="ARBA00022670"/>
    </source>
</evidence>
<dbReference type="Pfam" id="PF01483">
    <property type="entry name" value="P_proprotein"/>
    <property type="match status" value="1"/>
</dbReference>
<protein>
    <recommendedName>
        <fullName evidence="12">P/Homo B domain-containing protein</fullName>
    </recommendedName>
</protein>
<keyword evidence="3" id="KW-0165">Cleavage on pair of basic residues</keyword>
<comment type="similarity">
    <text evidence="1">Belongs to the peptidase S8 family. Furin subfamily.</text>
</comment>
<dbReference type="PANTHER" id="PTHR42884:SF14">
    <property type="entry name" value="NEUROENDOCRINE CONVERTASE 1"/>
    <property type="match status" value="1"/>
</dbReference>
<organism evidence="13 14">
    <name type="scientific">Parthenolecanium corni</name>
    <dbReference type="NCBI Taxonomy" id="536013"/>
    <lineage>
        <taxon>Eukaryota</taxon>
        <taxon>Metazoa</taxon>
        <taxon>Ecdysozoa</taxon>
        <taxon>Arthropoda</taxon>
        <taxon>Hexapoda</taxon>
        <taxon>Insecta</taxon>
        <taxon>Pterygota</taxon>
        <taxon>Neoptera</taxon>
        <taxon>Paraneoptera</taxon>
        <taxon>Hemiptera</taxon>
        <taxon>Sternorrhyncha</taxon>
        <taxon>Coccoidea</taxon>
        <taxon>Coccidae</taxon>
        <taxon>Parthenolecanium</taxon>
    </lineage>
</organism>
<evidence type="ECO:0000256" key="10">
    <source>
        <dbReference type="PIRSR" id="PIRSR615500-1"/>
    </source>
</evidence>
<evidence type="ECO:0000256" key="8">
    <source>
        <dbReference type="ARBA" id="ARBA00023145"/>
    </source>
</evidence>
<evidence type="ECO:0000256" key="1">
    <source>
        <dbReference type="ARBA" id="ARBA00005325"/>
    </source>
</evidence>
<dbReference type="GO" id="GO:0004252">
    <property type="term" value="F:serine-type endopeptidase activity"/>
    <property type="evidence" value="ECO:0007669"/>
    <property type="project" value="UniProtKB-UniRule"/>
</dbReference>
<dbReference type="PRINTS" id="PR00723">
    <property type="entry name" value="SUBTILISIN"/>
</dbReference>
<evidence type="ECO:0000313" key="13">
    <source>
        <dbReference type="EMBL" id="KAK7602711.1"/>
    </source>
</evidence>
<evidence type="ECO:0000256" key="11">
    <source>
        <dbReference type="PROSITE-ProRule" id="PRU01240"/>
    </source>
</evidence>
<evidence type="ECO:0000256" key="3">
    <source>
        <dbReference type="ARBA" id="ARBA00022685"/>
    </source>
</evidence>
<dbReference type="SUPFAM" id="SSF49785">
    <property type="entry name" value="Galactose-binding domain-like"/>
    <property type="match status" value="1"/>
</dbReference>
<dbReference type="Pfam" id="PF00082">
    <property type="entry name" value="Peptidase_S8"/>
    <property type="match status" value="1"/>
</dbReference>
<evidence type="ECO:0000259" key="12">
    <source>
        <dbReference type="PROSITE" id="PS51829"/>
    </source>
</evidence>
<dbReference type="PROSITE" id="PS51892">
    <property type="entry name" value="SUBTILASE"/>
    <property type="match status" value="1"/>
</dbReference>
<evidence type="ECO:0000256" key="6">
    <source>
        <dbReference type="ARBA" id="ARBA00022825"/>
    </source>
</evidence>
<evidence type="ECO:0000256" key="5">
    <source>
        <dbReference type="ARBA" id="ARBA00022801"/>
    </source>
</evidence>
<dbReference type="PROSITE" id="PS51829">
    <property type="entry name" value="P_HOMO_B"/>
    <property type="match status" value="1"/>
</dbReference>
<name>A0AAN9TR66_9HEMI</name>
<keyword evidence="4" id="KW-0732">Signal</keyword>
<evidence type="ECO:0000256" key="9">
    <source>
        <dbReference type="ARBA" id="ARBA00023180"/>
    </source>
</evidence>
<evidence type="ECO:0000313" key="14">
    <source>
        <dbReference type="Proteomes" id="UP001367676"/>
    </source>
</evidence>
<dbReference type="InterPro" id="IPR034182">
    <property type="entry name" value="Kexin/furin"/>
</dbReference>
<dbReference type="FunFam" id="2.60.120.260:FF:000006">
    <property type="entry name" value="Proprotein convertase subtilisin/kexin type 5"/>
    <property type="match status" value="1"/>
</dbReference>
<sequence>MIDLFSFQKHHIPDIHLLINRRHPRKGKYENKKLTNTLLKYNGILWAKQIYLQRVFRKAVRCPGKSVRGPSNYQGLFNDFHFSTQWYLQDCRESSSHIQYDLNVVPVWNYYKIFGNNIKVMVIDDGLQIDHPDLRRNYDPVFGYDFVDYVDSPLPDKGFSHGTHMAGIIAMQANNQICGVGIAPLATLGAVRLVEDKVISDDQTAQAFTFQVKDLDISNNSWSMGDDGKALAELSPVIENAIKVAILEGRQSKGLIFVFLTGNEKQNGDTCAHDPYTSLIYTITVAGVKHDGSIISYSERCSNILVTAYSGDNGYGPTGHIVTTTTNSKCDTWVDGTSYATAIVSGVVALILEANNDLTWRELQHVFAWTSQVAALAHNKTWFRNKAGLYISQDFGFGLVDAFEAVTFAMFMKHIPSMNSCVLVPKIIKEDAAFNRKQALRIKMATNGCKNLPSEVNYIEHVQLMVSVEHQRRGAIQIQLVSPSGTQSTLLEKRPLDRSKIGLKKWFMDTVHLWAESPQGVWSIIFYDRGRLSSAQGTVTEIALIIHGTKYQPPHYIRNRTYKKFPQSVENI</sequence>
<feature type="active site" description="Charge relay system" evidence="10 11">
    <location>
        <position position="124"/>
    </location>
</feature>
<dbReference type="GO" id="GO:0016485">
    <property type="term" value="P:protein processing"/>
    <property type="evidence" value="ECO:0007669"/>
    <property type="project" value="TreeGrafter"/>
</dbReference>
<keyword evidence="7" id="KW-0106">Calcium</keyword>
<reference evidence="13 14" key="1">
    <citation type="submission" date="2024-03" db="EMBL/GenBank/DDBJ databases">
        <title>Adaptation during the transition from Ophiocordyceps entomopathogen to insect associate is accompanied by gene loss and intensified selection.</title>
        <authorList>
            <person name="Ward C.M."/>
            <person name="Onetto C.A."/>
            <person name="Borneman A.R."/>
        </authorList>
    </citation>
    <scope>NUCLEOTIDE SEQUENCE [LARGE SCALE GENOMIC DNA]</scope>
    <source>
        <strain evidence="13">AWRI1</strain>
        <tissue evidence="13">Single Adult Female</tissue>
    </source>
</reference>
<dbReference type="Gene3D" id="3.40.50.200">
    <property type="entry name" value="Peptidase S8/S53 domain"/>
    <property type="match status" value="1"/>
</dbReference>
<dbReference type="CDD" id="cd04059">
    <property type="entry name" value="Peptidases_S8_Protein_convertases_Kexins_Furin-like"/>
    <property type="match status" value="1"/>
</dbReference>
<dbReference type="GO" id="GO:0000139">
    <property type="term" value="C:Golgi membrane"/>
    <property type="evidence" value="ECO:0007669"/>
    <property type="project" value="TreeGrafter"/>
</dbReference>
<dbReference type="SUPFAM" id="SSF52743">
    <property type="entry name" value="Subtilisin-like"/>
    <property type="match status" value="1"/>
</dbReference>
<keyword evidence="6 11" id="KW-0720">Serine protease</keyword>
<dbReference type="InterPro" id="IPR000209">
    <property type="entry name" value="Peptidase_S8/S53_dom"/>
</dbReference>
<dbReference type="InterPro" id="IPR015500">
    <property type="entry name" value="Peptidase_S8_subtilisin-rel"/>
</dbReference>
<keyword evidence="9" id="KW-0325">Glycoprotein</keyword>
<dbReference type="Gene3D" id="2.60.120.260">
    <property type="entry name" value="Galactose-binding domain-like"/>
    <property type="match status" value="1"/>
</dbReference>
<gene>
    <name evidence="13" type="ORF">V9T40_006685</name>
</gene>
<keyword evidence="5 11" id="KW-0378">Hydrolase</keyword>
<evidence type="ECO:0000256" key="7">
    <source>
        <dbReference type="ARBA" id="ARBA00022837"/>
    </source>
</evidence>